<evidence type="ECO:0000256" key="6">
    <source>
        <dbReference type="SAM" id="Phobius"/>
    </source>
</evidence>
<keyword evidence="3 6" id="KW-0812">Transmembrane</keyword>
<keyword evidence="4 6" id="KW-1133">Transmembrane helix</keyword>
<feature type="transmembrane region" description="Helical" evidence="6">
    <location>
        <begin position="362"/>
        <end position="389"/>
    </location>
</feature>
<dbReference type="Gene3D" id="1.20.1250.20">
    <property type="entry name" value="MFS general substrate transporter like domains"/>
    <property type="match status" value="1"/>
</dbReference>
<dbReference type="Pfam" id="PF07690">
    <property type="entry name" value="MFS_1"/>
    <property type="match status" value="1"/>
</dbReference>
<dbReference type="InterPro" id="IPR020846">
    <property type="entry name" value="MFS_dom"/>
</dbReference>
<gene>
    <name evidence="8" type="ORF">ACFOW3_13965</name>
</gene>
<name>A0ABV8DBI2_9BURK</name>
<dbReference type="PANTHER" id="PTHR43124:SF3">
    <property type="entry name" value="CHLORAMPHENICOL EFFLUX PUMP RV0191"/>
    <property type="match status" value="1"/>
</dbReference>
<keyword evidence="5 6" id="KW-0472">Membrane</keyword>
<feature type="transmembrane region" description="Helical" evidence="6">
    <location>
        <begin position="139"/>
        <end position="158"/>
    </location>
</feature>
<feature type="domain" description="Major facilitator superfamily (MFS) profile" evidence="7">
    <location>
        <begin position="15"/>
        <end position="428"/>
    </location>
</feature>
<feature type="transmembrane region" description="Helical" evidence="6">
    <location>
        <begin position="271"/>
        <end position="292"/>
    </location>
</feature>
<feature type="transmembrane region" description="Helical" evidence="6">
    <location>
        <begin position="328"/>
        <end position="350"/>
    </location>
</feature>
<dbReference type="PANTHER" id="PTHR43124">
    <property type="entry name" value="PURINE EFFLUX PUMP PBUE"/>
    <property type="match status" value="1"/>
</dbReference>
<reference evidence="9" key="1">
    <citation type="journal article" date="2019" name="Int. J. Syst. Evol. Microbiol.">
        <title>The Global Catalogue of Microorganisms (GCM) 10K type strain sequencing project: providing services to taxonomists for standard genome sequencing and annotation.</title>
        <authorList>
            <consortium name="The Broad Institute Genomics Platform"/>
            <consortium name="The Broad Institute Genome Sequencing Center for Infectious Disease"/>
            <person name="Wu L."/>
            <person name="Ma J."/>
        </authorList>
    </citation>
    <scope>NUCLEOTIDE SEQUENCE [LARGE SCALE GENOMIC DNA]</scope>
    <source>
        <strain evidence="9">CCUG 2113</strain>
    </source>
</reference>
<feature type="transmembrane region" description="Helical" evidence="6">
    <location>
        <begin position="170"/>
        <end position="189"/>
    </location>
</feature>
<feature type="transmembrane region" description="Helical" evidence="6">
    <location>
        <begin position="395"/>
        <end position="415"/>
    </location>
</feature>
<dbReference type="RefSeq" id="WP_055395002.1">
    <property type="nucleotide sequence ID" value="NZ_JAMXAX010000133.1"/>
</dbReference>
<evidence type="ECO:0000256" key="5">
    <source>
        <dbReference type="ARBA" id="ARBA00023136"/>
    </source>
</evidence>
<evidence type="ECO:0000256" key="3">
    <source>
        <dbReference type="ARBA" id="ARBA00022692"/>
    </source>
</evidence>
<proteinExistence type="predicted"/>
<protein>
    <submittedName>
        <fullName evidence="8">MFS transporter</fullName>
    </submittedName>
</protein>
<evidence type="ECO:0000313" key="8">
    <source>
        <dbReference type="EMBL" id="MFC3935720.1"/>
    </source>
</evidence>
<feature type="transmembrane region" description="Helical" evidence="6">
    <location>
        <begin position="106"/>
        <end position="127"/>
    </location>
</feature>
<accession>A0ABV8DBI2</accession>
<feature type="transmembrane region" description="Helical" evidence="6">
    <location>
        <begin position="51"/>
        <end position="69"/>
    </location>
</feature>
<organism evidence="8 9">
    <name type="scientific">Acidovorax facilis</name>
    <dbReference type="NCBI Taxonomy" id="12917"/>
    <lineage>
        <taxon>Bacteria</taxon>
        <taxon>Pseudomonadati</taxon>
        <taxon>Pseudomonadota</taxon>
        <taxon>Betaproteobacteria</taxon>
        <taxon>Burkholderiales</taxon>
        <taxon>Comamonadaceae</taxon>
        <taxon>Acidovorax</taxon>
    </lineage>
</organism>
<evidence type="ECO:0000256" key="2">
    <source>
        <dbReference type="ARBA" id="ARBA00022475"/>
    </source>
</evidence>
<comment type="subcellular location">
    <subcellularLocation>
        <location evidence="1">Cell membrane</location>
        <topology evidence="1">Multi-pass membrane protein</topology>
    </subcellularLocation>
</comment>
<dbReference type="SUPFAM" id="SSF103473">
    <property type="entry name" value="MFS general substrate transporter"/>
    <property type="match status" value="1"/>
</dbReference>
<comment type="caution">
    <text evidence="8">The sequence shown here is derived from an EMBL/GenBank/DDBJ whole genome shotgun (WGS) entry which is preliminary data.</text>
</comment>
<dbReference type="InterPro" id="IPR011701">
    <property type="entry name" value="MFS"/>
</dbReference>
<feature type="transmembrane region" description="Helical" evidence="6">
    <location>
        <begin position="304"/>
        <end position="322"/>
    </location>
</feature>
<feature type="transmembrane region" description="Helical" evidence="6">
    <location>
        <begin position="81"/>
        <end position="100"/>
    </location>
</feature>
<dbReference type="PROSITE" id="PS50850">
    <property type="entry name" value="MFS"/>
    <property type="match status" value="1"/>
</dbReference>
<evidence type="ECO:0000259" key="7">
    <source>
        <dbReference type="PROSITE" id="PS50850"/>
    </source>
</evidence>
<dbReference type="InterPro" id="IPR050189">
    <property type="entry name" value="MFS_Efflux_Transporters"/>
</dbReference>
<evidence type="ECO:0000256" key="4">
    <source>
        <dbReference type="ARBA" id="ARBA00022989"/>
    </source>
</evidence>
<dbReference type="InterPro" id="IPR036259">
    <property type="entry name" value="MFS_trans_sf"/>
</dbReference>
<keyword evidence="9" id="KW-1185">Reference proteome</keyword>
<keyword evidence="2" id="KW-1003">Cell membrane</keyword>
<dbReference type="EMBL" id="JBHSAJ010000039">
    <property type="protein sequence ID" value="MFC3935720.1"/>
    <property type="molecule type" value="Genomic_DNA"/>
</dbReference>
<feature type="transmembrane region" description="Helical" evidence="6">
    <location>
        <begin position="233"/>
        <end position="251"/>
    </location>
</feature>
<dbReference type="Proteomes" id="UP001595693">
    <property type="component" value="Unassembled WGS sequence"/>
</dbReference>
<sequence>MTGHAVLPRRAAVIVFLAFAFAYFLSALVRAVTATLAPTLAQEFSLQASDLGLLAGGYFLGFAATQLPLGTWLDRHGPRKVALGFLGVAVVGSLVFSVATGFSGLLAGRVLCGAGVSACLMAPLTGYRRWFEPTAQMRANSWMLMTGSLGMVASTLPVQWALPLVGWRPLFWGLAALIALSMVVIAVWVPGWAAGTPGAGGGGGDATAERGPSGVTVPPGYAMVWRHPYFQRLAPLGFFVYGGMVAMQTLWAGPWMQRVAGYSPLEVATGLFWINVSMLCTFWTWGMVNPWLLRKGLGADRLMAAGLPLCLVVLLGIILAGSQAGGGAWALFCVSCTFVSLSQPAVAMAFPQALAGRALSAYNLVIFAGVFVVQWGIGLGVDAFAAAGLSTVQSFQAAMAVYLACNAVAYAWFLLQGRRHNVLQTTTP</sequence>
<evidence type="ECO:0000313" key="9">
    <source>
        <dbReference type="Proteomes" id="UP001595693"/>
    </source>
</evidence>
<evidence type="ECO:0000256" key="1">
    <source>
        <dbReference type="ARBA" id="ARBA00004651"/>
    </source>
</evidence>